<dbReference type="InterPro" id="IPR036388">
    <property type="entry name" value="WH-like_DNA-bd_sf"/>
</dbReference>
<dbReference type="GO" id="GO:0003700">
    <property type="term" value="F:DNA-binding transcription factor activity"/>
    <property type="evidence" value="ECO:0007669"/>
    <property type="project" value="TreeGrafter"/>
</dbReference>
<name>A0A8B5RXN3_ACIBZ</name>
<dbReference type="SUPFAM" id="SSF46785">
    <property type="entry name" value="Winged helix' DNA-binding domain"/>
    <property type="match status" value="1"/>
</dbReference>
<dbReference type="PANTHER" id="PTHR33221">
    <property type="entry name" value="WINGED HELIX-TURN-HELIX TRANSCRIPTIONAL REGULATOR, RRF2 FAMILY"/>
    <property type="match status" value="1"/>
</dbReference>
<dbReference type="Pfam" id="PF02082">
    <property type="entry name" value="Rrf2"/>
    <property type="match status" value="1"/>
</dbReference>
<protein>
    <submittedName>
        <fullName evidence="1">Rrf2 family transcriptional regulator</fullName>
    </submittedName>
</protein>
<sequence length="152" mass="17180">MRKDSKLSRMLHVLLHMAREKKPFTSEQIAVMLDTNPVVIRRTMSGLKKAGFVHADKGPGGGWTLIQNLNEISLYDIYQAVGEPTIFAMGNEQETPNCLVERVVNTALNQAMLEAQNILIQQLKSTNLAKLAQDFEYQWNLLENKPFNISAH</sequence>
<dbReference type="PROSITE" id="PS51197">
    <property type="entry name" value="HTH_RRF2_2"/>
    <property type="match status" value="1"/>
</dbReference>
<gene>
    <name evidence="1" type="ORF">I9054_012080</name>
</gene>
<accession>A0A8B5RXN3</accession>
<dbReference type="EMBL" id="CP092085">
    <property type="protein sequence ID" value="UUN96125.1"/>
    <property type="molecule type" value="Genomic_DNA"/>
</dbReference>
<evidence type="ECO:0000313" key="1">
    <source>
        <dbReference type="EMBL" id="UUN96125.1"/>
    </source>
</evidence>
<dbReference type="PANTHER" id="PTHR33221:SF15">
    <property type="entry name" value="HTH-TYPE TRANSCRIPTIONAL REGULATOR YWGB-RELATED"/>
    <property type="match status" value="1"/>
</dbReference>
<dbReference type="GO" id="GO:0005829">
    <property type="term" value="C:cytosol"/>
    <property type="evidence" value="ECO:0007669"/>
    <property type="project" value="TreeGrafter"/>
</dbReference>
<evidence type="ECO:0000313" key="2">
    <source>
        <dbReference type="Proteomes" id="UP000644140"/>
    </source>
</evidence>
<proteinExistence type="predicted"/>
<dbReference type="InterPro" id="IPR036390">
    <property type="entry name" value="WH_DNA-bd_sf"/>
</dbReference>
<dbReference type="InterPro" id="IPR000944">
    <property type="entry name" value="Tscrpt_reg_Rrf2"/>
</dbReference>
<dbReference type="RefSeq" id="WP_139422530.1">
    <property type="nucleotide sequence ID" value="NZ_BKNL01000102.1"/>
</dbReference>
<reference evidence="1" key="1">
    <citation type="submission" date="2022-02" db="EMBL/GenBank/DDBJ databases">
        <title>Characterization of Tn125 harboring carbapenem-resistant Acinetobacter bereziniae clinical isolates.</title>
        <authorList>
            <person name="Wong N.-K."/>
            <person name="Pan Q."/>
        </authorList>
    </citation>
    <scope>NUCLEOTIDE SEQUENCE</scope>
    <source>
        <strain evidence="1">GD03393</strain>
    </source>
</reference>
<dbReference type="Proteomes" id="UP000644140">
    <property type="component" value="Chromosome"/>
</dbReference>
<dbReference type="AlphaFoldDB" id="A0A8B5RXN3"/>
<organism evidence="1 2">
    <name type="scientific">Acinetobacter bereziniae</name>
    <name type="common">Acinetobacter genomosp. 10</name>
    <dbReference type="NCBI Taxonomy" id="106648"/>
    <lineage>
        <taxon>Bacteria</taxon>
        <taxon>Pseudomonadati</taxon>
        <taxon>Pseudomonadota</taxon>
        <taxon>Gammaproteobacteria</taxon>
        <taxon>Moraxellales</taxon>
        <taxon>Moraxellaceae</taxon>
        <taxon>Acinetobacter</taxon>
    </lineage>
</organism>
<dbReference type="Gene3D" id="1.10.10.10">
    <property type="entry name" value="Winged helix-like DNA-binding domain superfamily/Winged helix DNA-binding domain"/>
    <property type="match status" value="1"/>
</dbReference>